<dbReference type="GO" id="GO:0000976">
    <property type="term" value="F:transcription cis-regulatory region binding"/>
    <property type="evidence" value="ECO:0007669"/>
    <property type="project" value="TreeGrafter"/>
</dbReference>
<dbReference type="Proteomes" id="UP000287336">
    <property type="component" value="Unassembled WGS sequence"/>
</dbReference>
<dbReference type="SUPFAM" id="SSF46894">
    <property type="entry name" value="C-terminal effector domain of the bipartite response regulators"/>
    <property type="match status" value="1"/>
</dbReference>
<evidence type="ECO:0000313" key="6">
    <source>
        <dbReference type="EMBL" id="RUR26682.1"/>
    </source>
</evidence>
<dbReference type="PROSITE" id="PS50110">
    <property type="entry name" value="RESPONSE_REGULATORY"/>
    <property type="match status" value="1"/>
</dbReference>
<dbReference type="CDD" id="cd00383">
    <property type="entry name" value="trans_reg_C"/>
    <property type="match status" value="1"/>
</dbReference>
<dbReference type="PANTHER" id="PTHR48111:SF59">
    <property type="entry name" value="TRANSCRIPTIONAL REGULATORY PROTEIN BAER"/>
    <property type="match status" value="1"/>
</dbReference>
<dbReference type="Gene3D" id="6.10.250.690">
    <property type="match status" value="1"/>
</dbReference>
<feature type="domain" description="OmpR/PhoB-type" evidence="5">
    <location>
        <begin position="139"/>
        <end position="238"/>
    </location>
</feature>
<dbReference type="Pfam" id="PF00486">
    <property type="entry name" value="Trans_reg_C"/>
    <property type="match status" value="1"/>
</dbReference>
<evidence type="ECO:0000256" key="3">
    <source>
        <dbReference type="PROSITE-ProRule" id="PRU01091"/>
    </source>
</evidence>
<gene>
    <name evidence="6" type="ORF">ELY33_16340</name>
</gene>
<evidence type="ECO:0000313" key="7">
    <source>
        <dbReference type="Proteomes" id="UP000287336"/>
    </source>
</evidence>
<dbReference type="OrthoDB" id="9802426at2"/>
<keyword evidence="7" id="KW-1185">Reference proteome</keyword>
<dbReference type="RefSeq" id="WP_126948967.1">
    <property type="nucleotide sequence ID" value="NZ_RZHG01000030.1"/>
</dbReference>
<evidence type="ECO:0000256" key="2">
    <source>
        <dbReference type="PROSITE-ProRule" id="PRU00169"/>
    </source>
</evidence>
<feature type="DNA-binding region" description="OmpR/PhoB-type" evidence="3">
    <location>
        <begin position="139"/>
        <end position="238"/>
    </location>
</feature>
<feature type="modified residue" description="4-aspartylphosphate" evidence="2">
    <location>
        <position position="60"/>
    </location>
</feature>
<evidence type="ECO:0000259" key="5">
    <source>
        <dbReference type="PROSITE" id="PS51755"/>
    </source>
</evidence>
<dbReference type="AlphaFoldDB" id="A0A3S0W2I8"/>
<accession>A0A3S0W2I8</accession>
<dbReference type="GO" id="GO:0000156">
    <property type="term" value="F:phosphorelay response regulator activity"/>
    <property type="evidence" value="ECO:0007669"/>
    <property type="project" value="TreeGrafter"/>
</dbReference>
<protein>
    <submittedName>
        <fullName evidence="6">Response regulator</fullName>
    </submittedName>
</protein>
<keyword evidence="1 3" id="KW-0238">DNA-binding</keyword>
<feature type="domain" description="Response regulatory" evidence="4">
    <location>
        <begin position="11"/>
        <end position="125"/>
    </location>
</feature>
<dbReference type="GO" id="GO:0005829">
    <property type="term" value="C:cytosol"/>
    <property type="evidence" value="ECO:0007669"/>
    <property type="project" value="TreeGrafter"/>
</dbReference>
<dbReference type="SMART" id="SM00862">
    <property type="entry name" value="Trans_reg_C"/>
    <property type="match status" value="1"/>
</dbReference>
<dbReference type="InterPro" id="IPR039420">
    <property type="entry name" value="WalR-like"/>
</dbReference>
<reference evidence="6 7" key="1">
    <citation type="submission" date="2018-12" db="EMBL/GenBank/DDBJ databases">
        <title>three novel Halomonas strain isolated from plants.</title>
        <authorList>
            <person name="Sun C."/>
        </authorList>
    </citation>
    <scope>NUCLEOTIDE SEQUENCE [LARGE SCALE GENOMIC DNA]</scope>
    <source>
        <strain evidence="6 7">DSM 19434</strain>
    </source>
</reference>
<evidence type="ECO:0000259" key="4">
    <source>
        <dbReference type="PROSITE" id="PS50110"/>
    </source>
</evidence>
<dbReference type="Gene3D" id="3.40.50.2300">
    <property type="match status" value="1"/>
</dbReference>
<dbReference type="PROSITE" id="PS51755">
    <property type="entry name" value="OMPR_PHOB"/>
    <property type="match status" value="1"/>
</dbReference>
<dbReference type="InterPro" id="IPR036388">
    <property type="entry name" value="WH-like_DNA-bd_sf"/>
</dbReference>
<dbReference type="InterPro" id="IPR016032">
    <property type="entry name" value="Sig_transdc_resp-reg_C-effctor"/>
</dbReference>
<dbReference type="Pfam" id="PF00072">
    <property type="entry name" value="Response_reg"/>
    <property type="match status" value="1"/>
</dbReference>
<proteinExistence type="predicted"/>
<dbReference type="GO" id="GO:0032993">
    <property type="term" value="C:protein-DNA complex"/>
    <property type="evidence" value="ECO:0007669"/>
    <property type="project" value="TreeGrafter"/>
</dbReference>
<dbReference type="GO" id="GO:0006355">
    <property type="term" value="P:regulation of DNA-templated transcription"/>
    <property type="evidence" value="ECO:0007669"/>
    <property type="project" value="InterPro"/>
</dbReference>
<dbReference type="SMART" id="SM00448">
    <property type="entry name" value="REC"/>
    <property type="match status" value="1"/>
</dbReference>
<evidence type="ECO:0000256" key="1">
    <source>
        <dbReference type="ARBA" id="ARBA00023125"/>
    </source>
</evidence>
<dbReference type="InterPro" id="IPR001867">
    <property type="entry name" value="OmpR/PhoB-type_DNA-bd"/>
</dbReference>
<dbReference type="Gene3D" id="1.10.10.10">
    <property type="entry name" value="Winged helix-like DNA-binding domain superfamily/Winged helix DNA-binding domain"/>
    <property type="match status" value="1"/>
</dbReference>
<dbReference type="SUPFAM" id="SSF52172">
    <property type="entry name" value="CheY-like"/>
    <property type="match status" value="1"/>
</dbReference>
<name>A0A3S0W2I8_9GAMM</name>
<keyword evidence="2" id="KW-0597">Phosphoprotein</keyword>
<sequence>MSENISPQDATLLIVEDEPKIARLMADYLESNNFTATIIANGNDVMPWLTQHVPALVLLDVMLPGKNGITLCREIRQQWPNLPIIMVTAKVEEVDRLLGLELGADDYICKPFSPREVVARVKAVLRRSQAVAQTDQDAPKITKQAPVTLDEDGWQALAHGHDIGLTAVEFQLLRVMMKSPGRIFSREQLMDHMYRDNRIVSERTVDSHIKKLRKKIHEALPELEIIRSVYGVGYKYQPEG</sequence>
<organism evidence="6 7">
    <name type="scientific">Vreelandella andesensis</name>
    <dbReference type="NCBI Taxonomy" id="447567"/>
    <lineage>
        <taxon>Bacteria</taxon>
        <taxon>Pseudomonadati</taxon>
        <taxon>Pseudomonadota</taxon>
        <taxon>Gammaproteobacteria</taxon>
        <taxon>Oceanospirillales</taxon>
        <taxon>Halomonadaceae</taxon>
        <taxon>Vreelandella</taxon>
    </lineage>
</organism>
<dbReference type="InterPro" id="IPR011006">
    <property type="entry name" value="CheY-like_superfamily"/>
</dbReference>
<dbReference type="InterPro" id="IPR001789">
    <property type="entry name" value="Sig_transdc_resp-reg_receiver"/>
</dbReference>
<dbReference type="PANTHER" id="PTHR48111">
    <property type="entry name" value="REGULATOR OF RPOS"/>
    <property type="match status" value="1"/>
</dbReference>
<comment type="caution">
    <text evidence="6">The sequence shown here is derived from an EMBL/GenBank/DDBJ whole genome shotgun (WGS) entry which is preliminary data.</text>
</comment>
<dbReference type="EMBL" id="RZHG01000030">
    <property type="protein sequence ID" value="RUR26682.1"/>
    <property type="molecule type" value="Genomic_DNA"/>
</dbReference>